<accession>A0A9Q5N9I6</accession>
<dbReference type="PANTHER" id="PTHR13349:SF2">
    <property type="entry name" value="TRANSLATION MACHINERY-ASSOCIATED PROTEIN 16"/>
    <property type="match status" value="1"/>
</dbReference>
<evidence type="ECO:0000313" key="3">
    <source>
        <dbReference type="Proteomes" id="UP000757232"/>
    </source>
</evidence>
<reference evidence="2" key="1">
    <citation type="submission" date="2016-06" db="EMBL/GenBank/DDBJ databases">
        <title>Draft Genome sequence of the fungus Inonotus baumii.</title>
        <authorList>
            <person name="Zhu H."/>
            <person name="Lin W."/>
        </authorList>
    </citation>
    <scope>NUCLEOTIDE SEQUENCE</scope>
    <source>
        <strain evidence="2">821</strain>
    </source>
</reference>
<dbReference type="InterPro" id="IPR038356">
    <property type="entry name" value="Tma16_sf"/>
</dbReference>
<dbReference type="AlphaFoldDB" id="A0A9Q5N9I6"/>
<organism evidence="2 3">
    <name type="scientific">Sanghuangporus baumii</name>
    <name type="common">Phellinus baumii</name>
    <dbReference type="NCBI Taxonomy" id="108892"/>
    <lineage>
        <taxon>Eukaryota</taxon>
        <taxon>Fungi</taxon>
        <taxon>Dikarya</taxon>
        <taxon>Basidiomycota</taxon>
        <taxon>Agaricomycotina</taxon>
        <taxon>Agaricomycetes</taxon>
        <taxon>Hymenochaetales</taxon>
        <taxon>Hymenochaetaceae</taxon>
        <taxon>Sanghuangporus</taxon>
    </lineage>
</organism>
<dbReference type="OrthoDB" id="270284at2759"/>
<evidence type="ECO:0000256" key="1">
    <source>
        <dbReference type="ARBA" id="ARBA00034127"/>
    </source>
</evidence>
<dbReference type="GO" id="GO:0005634">
    <property type="term" value="C:nucleus"/>
    <property type="evidence" value="ECO:0007669"/>
    <property type="project" value="TreeGrafter"/>
</dbReference>
<dbReference type="PANTHER" id="PTHR13349">
    <property type="entry name" value="TRANSLATION MACHINERY-ASSOCIATED PROTEIN 16"/>
    <property type="match status" value="1"/>
</dbReference>
<dbReference type="InterPro" id="IPR021346">
    <property type="entry name" value="Tma16"/>
</dbReference>
<comment type="similarity">
    <text evidence="1">Belongs to the TMA16 family.</text>
</comment>
<dbReference type="Proteomes" id="UP000757232">
    <property type="component" value="Unassembled WGS sequence"/>
</dbReference>
<evidence type="ECO:0008006" key="4">
    <source>
        <dbReference type="Google" id="ProtNLM"/>
    </source>
</evidence>
<dbReference type="EMBL" id="LNZH02000209">
    <property type="protein sequence ID" value="OCB85444.1"/>
    <property type="molecule type" value="Genomic_DNA"/>
</dbReference>
<proteinExistence type="inferred from homology"/>
<dbReference type="Pfam" id="PF11176">
    <property type="entry name" value="Tma16"/>
    <property type="match status" value="1"/>
</dbReference>
<keyword evidence="3" id="KW-1185">Reference proteome</keyword>
<dbReference type="Gene3D" id="1.20.1440.170">
    <property type="entry name" value="Translation machinery-associated protein 16-like"/>
    <property type="match status" value="1"/>
</dbReference>
<gene>
    <name evidence="2" type="ORF">A7U60_g7453</name>
</gene>
<sequence>MAAGKPKKEKIFHPQSRKAAQVERAQLRKSKIVEAQAKKVKRAFSAIDKYLFFFHAIPPESEKEALTLEELHELVRDVWLCRHDVALEEERKARRIGRPKSTKEMNLEFMKEREAEEYRTGLELPDITHPTNVALFRKWDQSALEYIDLLRFIRINSQDPTAVVVSRSGKHESLKLAAANEMAIDS</sequence>
<comment type="caution">
    <text evidence="2">The sequence shown here is derived from an EMBL/GenBank/DDBJ whole genome shotgun (WGS) entry which is preliminary data.</text>
</comment>
<evidence type="ECO:0000313" key="2">
    <source>
        <dbReference type="EMBL" id="OCB85444.1"/>
    </source>
</evidence>
<name>A0A9Q5N9I6_SANBA</name>
<protein>
    <recommendedName>
        <fullName evidence="4">Translation machinery-associated protein 16</fullName>
    </recommendedName>
</protein>